<feature type="domain" description="GMP synthase C-terminal" evidence="11">
    <location>
        <begin position="147"/>
        <end position="236"/>
    </location>
</feature>
<evidence type="ECO:0000313" key="12">
    <source>
        <dbReference type="EMBL" id="VYU34087.1"/>
    </source>
</evidence>
<evidence type="ECO:0000256" key="9">
    <source>
        <dbReference type="ARBA" id="ARBA00022962"/>
    </source>
</evidence>
<keyword evidence="5" id="KW-0547">Nucleotide-binding</keyword>
<dbReference type="PANTHER" id="PTHR11922:SF2">
    <property type="entry name" value="GMP SYNTHASE [GLUTAMINE-HYDROLYZING]"/>
    <property type="match status" value="1"/>
</dbReference>
<reference evidence="12" key="1">
    <citation type="submission" date="2019-11" db="EMBL/GenBank/DDBJ databases">
        <authorList>
            <person name="Feng L."/>
        </authorList>
    </citation>
    <scope>NUCLEOTIDE SEQUENCE</scope>
    <source>
        <strain evidence="12">CaerofaciensLFYP39</strain>
    </source>
</reference>
<dbReference type="PANTHER" id="PTHR11922">
    <property type="entry name" value="GMP SYNTHASE-RELATED"/>
    <property type="match status" value="1"/>
</dbReference>
<keyword evidence="8" id="KW-0067">ATP-binding</keyword>
<dbReference type="SUPFAM" id="SSF82549">
    <property type="entry name" value="DAK1/DegV-like"/>
    <property type="match status" value="1"/>
</dbReference>
<dbReference type="EC" id="6.3.5.2" evidence="3"/>
<comment type="pathway">
    <text evidence="2">Purine metabolism; GMP biosynthesis; GMP from XMP (L-Gln route): step 1/1.</text>
</comment>
<dbReference type="SUPFAM" id="SSF54810">
    <property type="entry name" value="GMP synthetase C-terminal dimerisation domain"/>
    <property type="match status" value="1"/>
</dbReference>
<dbReference type="GO" id="GO:0003921">
    <property type="term" value="F:GMP synthase activity"/>
    <property type="evidence" value="ECO:0007669"/>
    <property type="project" value="TreeGrafter"/>
</dbReference>
<evidence type="ECO:0000259" key="11">
    <source>
        <dbReference type="Pfam" id="PF00958"/>
    </source>
</evidence>
<dbReference type="SUPFAM" id="SSF52402">
    <property type="entry name" value="Adenine nucleotide alpha hydrolases-like"/>
    <property type="match status" value="1"/>
</dbReference>
<accession>A0A6N3E8N6</accession>
<evidence type="ECO:0000256" key="8">
    <source>
        <dbReference type="ARBA" id="ARBA00022840"/>
    </source>
</evidence>
<dbReference type="Pfam" id="PF02645">
    <property type="entry name" value="DegV"/>
    <property type="match status" value="1"/>
</dbReference>
<dbReference type="InterPro" id="IPR001674">
    <property type="entry name" value="GMP_synth_C"/>
</dbReference>
<protein>
    <recommendedName>
        <fullName evidence="3">GMP synthase (glutamine-hydrolyzing)</fullName>
        <ecNumber evidence="3">6.3.5.2</ecNumber>
    </recommendedName>
    <alternativeName>
        <fullName evidence="10">Glutamine amidotransferase</fullName>
    </alternativeName>
</protein>
<dbReference type="RefSeq" id="WP_421755244.1">
    <property type="nucleotide sequence ID" value="NZ_CACRTW010000046.1"/>
</dbReference>
<sequence>MLSAARAARDGQELRACAAAVEETLRSGRFLFTPESLRFLEQGVRIGKAAVLIGNVMSLALRPGLYLRAPSLACMSGLPEDLQFEFCEPVKLLYKDEVRVVGRELGLPENMVERQPFPGPGLGVRCLGVITRDRLEALREADAIVREEIDKAGLTIWQYFAVVPDFRATGVREGKRAYDWPCIIRCISTVDVMTAEVPELDWALLKRITARVTAEVPGICRVCYDLTPKPVGTVEWK</sequence>
<dbReference type="GO" id="GO:0005829">
    <property type="term" value="C:cytosol"/>
    <property type="evidence" value="ECO:0007669"/>
    <property type="project" value="TreeGrafter"/>
</dbReference>
<keyword evidence="6" id="KW-0332">GMP biosynthesis</keyword>
<evidence type="ECO:0000256" key="2">
    <source>
        <dbReference type="ARBA" id="ARBA00005153"/>
    </source>
</evidence>
<evidence type="ECO:0000256" key="1">
    <source>
        <dbReference type="ARBA" id="ARBA00002332"/>
    </source>
</evidence>
<evidence type="ECO:0000256" key="4">
    <source>
        <dbReference type="ARBA" id="ARBA00022598"/>
    </source>
</evidence>
<dbReference type="FunFam" id="3.30.300.10:FF:000002">
    <property type="entry name" value="GMP synthase [glutamine-hydrolyzing]"/>
    <property type="match status" value="1"/>
</dbReference>
<name>A0A6N3E8N6_9ACTN</name>
<evidence type="ECO:0000256" key="6">
    <source>
        <dbReference type="ARBA" id="ARBA00022749"/>
    </source>
</evidence>
<organism evidence="12">
    <name type="scientific">Collinsella aerofaciens</name>
    <dbReference type="NCBI Taxonomy" id="74426"/>
    <lineage>
        <taxon>Bacteria</taxon>
        <taxon>Bacillati</taxon>
        <taxon>Actinomycetota</taxon>
        <taxon>Coriobacteriia</taxon>
        <taxon>Coriobacteriales</taxon>
        <taxon>Coriobacteriaceae</taxon>
        <taxon>Collinsella</taxon>
    </lineage>
</organism>
<dbReference type="Gene3D" id="3.40.50.620">
    <property type="entry name" value="HUPs"/>
    <property type="match status" value="1"/>
</dbReference>
<dbReference type="EMBL" id="CACRTW010000046">
    <property type="protein sequence ID" value="VYU34087.1"/>
    <property type="molecule type" value="Genomic_DNA"/>
</dbReference>
<keyword evidence="9" id="KW-0315">Glutamine amidotransferase</keyword>
<dbReference type="InterPro" id="IPR003797">
    <property type="entry name" value="DegV"/>
</dbReference>
<evidence type="ECO:0000256" key="10">
    <source>
        <dbReference type="ARBA" id="ARBA00031356"/>
    </source>
</evidence>
<dbReference type="Gene3D" id="3.30.300.10">
    <property type="match status" value="1"/>
</dbReference>
<dbReference type="AlphaFoldDB" id="A0A6N3E8N6"/>
<proteinExistence type="predicted"/>
<dbReference type="InterPro" id="IPR014729">
    <property type="entry name" value="Rossmann-like_a/b/a_fold"/>
</dbReference>
<evidence type="ECO:0000256" key="3">
    <source>
        <dbReference type="ARBA" id="ARBA00012746"/>
    </source>
</evidence>
<dbReference type="GO" id="GO:0005524">
    <property type="term" value="F:ATP binding"/>
    <property type="evidence" value="ECO:0007669"/>
    <property type="project" value="UniProtKB-KW"/>
</dbReference>
<evidence type="ECO:0000256" key="7">
    <source>
        <dbReference type="ARBA" id="ARBA00022755"/>
    </source>
</evidence>
<comment type="function">
    <text evidence="1">Catalyzes the synthesis of GMP from XMP.</text>
</comment>
<evidence type="ECO:0000256" key="5">
    <source>
        <dbReference type="ARBA" id="ARBA00022741"/>
    </source>
</evidence>
<keyword evidence="4 12" id="KW-0436">Ligase</keyword>
<gene>
    <name evidence="12" type="primary">guaA_2</name>
    <name evidence="12" type="ORF">CALFYP39_02065</name>
</gene>
<keyword evidence="7" id="KW-0658">Purine biosynthesis</keyword>
<dbReference type="Pfam" id="PF00958">
    <property type="entry name" value="GMP_synt_C"/>
    <property type="match status" value="1"/>
</dbReference>